<keyword evidence="1" id="KW-0812">Transmembrane</keyword>
<feature type="transmembrane region" description="Helical" evidence="1">
    <location>
        <begin position="105"/>
        <end position="126"/>
    </location>
</feature>
<reference evidence="2 3" key="1">
    <citation type="submission" date="2019-06" db="EMBL/GenBank/DDBJ databases">
        <title>Sequencing the genomes of 1000 actinobacteria strains.</title>
        <authorList>
            <person name="Klenk H.-P."/>
        </authorList>
    </citation>
    <scope>NUCLEOTIDE SEQUENCE [LARGE SCALE GENOMIC DNA]</scope>
    <source>
        <strain evidence="2 3">DSM 10596</strain>
    </source>
</reference>
<evidence type="ECO:0000256" key="1">
    <source>
        <dbReference type="SAM" id="Phobius"/>
    </source>
</evidence>
<keyword evidence="1" id="KW-0472">Membrane</keyword>
<protein>
    <submittedName>
        <fullName evidence="2">Uncharacterized protein</fullName>
    </submittedName>
</protein>
<feature type="transmembrane region" description="Helical" evidence="1">
    <location>
        <begin position="6"/>
        <end position="26"/>
    </location>
</feature>
<proteinExistence type="predicted"/>
<keyword evidence="1" id="KW-1133">Transmembrane helix</keyword>
<evidence type="ECO:0000313" key="3">
    <source>
        <dbReference type="Proteomes" id="UP000316181"/>
    </source>
</evidence>
<feature type="transmembrane region" description="Helical" evidence="1">
    <location>
        <begin position="65"/>
        <end position="85"/>
    </location>
</feature>
<accession>A0A542SMA9</accession>
<dbReference type="AlphaFoldDB" id="A0A542SMA9"/>
<dbReference type="Proteomes" id="UP000316181">
    <property type="component" value="Unassembled WGS sequence"/>
</dbReference>
<sequence length="127" mass="13322">MIQIAVAALTMIVAVVGGYWFTVVVLRLADRAGRARDAEERPGPESAKAVQALRGGRWIGYLERLGVAGAILGGQVSLVAILVAIKGLGRFSELQNNPDASERFVIGSLASILWAAACGGVGHYFIS</sequence>
<organism evidence="2 3">
    <name type="scientific">Rarobacter incanus</name>
    <dbReference type="NCBI Taxonomy" id="153494"/>
    <lineage>
        <taxon>Bacteria</taxon>
        <taxon>Bacillati</taxon>
        <taxon>Actinomycetota</taxon>
        <taxon>Actinomycetes</taxon>
        <taxon>Micrococcales</taxon>
        <taxon>Rarobacteraceae</taxon>
        <taxon>Rarobacter</taxon>
    </lineage>
</organism>
<dbReference type="OrthoDB" id="3388334at2"/>
<comment type="caution">
    <text evidence="2">The sequence shown here is derived from an EMBL/GenBank/DDBJ whole genome shotgun (WGS) entry which is preliminary data.</text>
</comment>
<dbReference type="EMBL" id="VFNV01000001">
    <property type="protein sequence ID" value="TQK75615.1"/>
    <property type="molecule type" value="Genomic_DNA"/>
</dbReference>
<dbReference type="RefSeq" id="WP_142111000.1">
    <property type="nucleotide sequence ID" value="NZ_BAAATB010000003.1"/>
</dbReference>
<evidence type="ECO:0000313" key="2">
    <source>
        <dbReference type="EMBL" id="TQK75615.1"/>
    </source>
</evidence>
<name>A0A542SMA9_9MICO</name>
<gene>
    <name evidence="2" type="ORF">FB389_0245</name>
</gene>
<keyword evidence="3" id="KW-1185">Reference proteome</keyword>